<dbReference type="Proteomes" id="UP001501803">
    <property type="component" value="Unassembled WGS sequence"/>
</dbReference>
<reference evidence="2" key="1">
    <citation type="journal article" date="2019" name="Int. J. Syst. Evol. Microbiol.">
        <title>The Global Catalogue of Microorganisms (GCM) 10K type strain sequencing project: providing services to taxonomists for standard genome sequencing and annotation.</title>
        <authorList>
            <consortium name="The Broad Institute Genomics Platform"/>
            <consortium name="The Broad Institute Genome Sequencing Center for Infectious Disease"/>
            <person name="Wu L."/>
            <person name="Ma J."/>
        </authorList>
    </citation>
    <scope>NUCLEOTIDE SEQUENCE [LARGE SCALE GENOMIC DNA]</scope>
    <source>
        <strain evidence="2">JCM 17021</strain>
    </source>
</reference>
<evidence type="ECO:0000313" key="2">
    <source>
        <dbReference type="Proteomes" id="UP001501803"/>
    </source>
</evidence>
<sequence>MGADGPGIRMGECGELDVALLFEKSSQGRLFLVSVTHLTPSGWAVRNFGRHGTGTPAGLGPTRRIIPA</sequence>
<name>A0ABP7KVK9_9MICO</name>
<gene>
    <name evidence="1" type="ORF">GCM10022381_32830</name>
</gene>
<proteinExistence type="predicted"/>
<organism evidence="1 2">
    <name type="scientific">Leifsonia kafniensis</name>
    <dbReference type="NCBI Taxonomy" id="475957"/>
    <lineage>
        <taxon>Bacteria</taxon>
        <taxon>Bacillati</taxon>
        <taxon>Actinomycetota</taxon>
        <taxon>Actinomycetes</taxon>
        <taxon>Micrococcales</taxon>
        <taxon>Microbacteriaceae</taxon>
        <taxon>Leifsonia</taxon>
    </lineage>
</organism>
<accession>A0ABP7KVK9</accession>
<dbReference type="EMBL" id="BAABCN010000012">
    <property type="protein sequence ID" value="GAA3888375.1"/>
    <property type="molecule type" value="Genomic_DNA"/>
</dbReference>
<comment type="caution">
    <text evidence="1">The sequence shown here is derived from an EMBL/GenBank/DDBJ whole genome shotgun (WGS) entry which is preliminary data.</text>
</comment>
<evidence type="ECO:0000313" key="1">
    <source>
        <dbReference type="EMBL" id="GAA3888375.1"/>
    </source>
</evidence>
<keyword evidence="2" id="KW-1185">Reference proteome</keyword>
<protein>
    <submittedName>
        <fullName evidence="1">Uncharacterized protein</fullName>
    </submittedName>
</protein>